<evidence type="ECO:0000313" key="2">
    <source>
        <dbReference type="Proteomes" id="UP001221757"/>
    </source>
</evidence>
<dbReference type="Proteomes" id="UP001221757">
    <property type="component" value="Unassembled WGS sequence"/>
</dbReference>
<dbReference type="AlphaFoldDB" id="A0AAD7FZJ4"/>
<name>A0AAD7FZJ4_MYCRO</name>
<protein>
    <submittedName>
        <fullName evidence="1">Uncharacterized protein</fullName>
    </submittedName>
</protein>
<accession>A0AAD7FZJ4</accession>
<evidence type="ECO:0000313" key="1">
    <source>
        <dbReference type="EMBL" id="KAJ7646168.1"/>
    </source>
</evidence>
<reference evidence="1" key="1">
    <citation type="submission" date="2023-03" db="EMBL/GenBank/DDBJ databases">
        <title>Massive genome expansion in bonnet fungi (Mycena s.s.) driven by repeated elements and novel gene families across ecological guilds.</title>
        <authorList>
            <consortium name="Lawrence Berkeley National Laboratory"/>
            <person name="Harder C.B."/>
            <person name="Miyauchi S."/>
            <person name="Viragh M."/>
            <person name="Kuo A."/>
            <person name="Thoen E."/>
            <person name="Andreopoulos B."/>
            <person name="Lu D."/>
            <person name="Skrede I."/>
            <person name="Drula E."/>
            <person name="Henrissat B."/>
            <person name="Morin E."/>
            <person name="Kohler A."/>
            <person name="Barry K."/>
            <person name="LaButti K."/>
            <person name="Morin E."/>
            <person name="Salamov A."/>
            <person name="Lipzen A."/>
            <person name="Mereny Z."/>
            <person name="Hegedus B."/>
            <person name="Baldrian P."/>
            <person name="Stursova M."/>
            <person name="Weitz H."/>
            <person name="Taylor A."/>
            <person name="Grigoriev I.V."/>
            <person name="Nagy L.G."/>
            <person name="Martin F."/>
            <person name="Kauserud H."/>
        </authorList>
    </citation>
    <scope>NUCLEOTIDE SEQUENCE</scope>
    <source>
        <strain evidence="1">CBHHK067</strain>
    </source>
</reference>
<comment type="caution">
    <text evidence="1">The sequence shown here is derived from an EMBL/GenBank/DDBJ whole genome shotgun (WGS) entry which is preliminary data.</text>
</comment>
<proteinExistence type="predicted"/>
<keyword evidence="2" id="KW-1185">Reference proteome</keyword>
<sequence>MLRFDEELGLDCNSCIVKSKLRGIIYGGWDHFTCKFIGRSGVVWFHNGITTGRCCTRETELSLADLMSLHKSGSKIAVAMVYAKIS</sequence>
<gene>
    <name evidence="1" type="ORF">B0H17DRAFT_959206</name>
</gene>
<organism evidence="1 2">
    <name type="scientific">Mycena rosella</name>
    <name type="common">Pink bonnet</name>
    <name type="synonym">Agaricus rosellus</name>
    <dbReference type="NCBI Taxonomy" id="1033263"/>
    <lineage>
        <taxon>Eukaryota</taxon>
        <taxon>Fungi</taxon>
        <taxon>Dikarya</taxon>
        <taxon>Basidiomycota</taxon>
        <taxon>Agaricomycotina</taxon>
        <taxon>Agaricomycetes</taxon>
        <taxon>Agaricomycetidae</taxon>
        <taxon>Agaricales</taxon>
        <taxon>Marasmiineae</taxon>
        <taxon>Mycenaceae</taxon>
        <taxon>Mycena</taxon>
    </lineage>
</organism>
<dbReference type="EMBL" id="JARKIE010000387">
    <property type="protein sequence ID" value="KAJ7646168.1"/>
    <property type="molecule type" value="Genomic_DNA"/>
</dbReference>